<evidence type="ECO:0000256" key="1">
    <source>
        <dbReference type="SAM" id="Phobius"/>
    </source>
</evidence>
<evidence type="ECO:0000313" key="3">
    <source>
        <dbReference type="Proteomes" id="UP000027345"/>
    </source>
</evidence>
<proteinExistence type="predicted"/>
<protein>
    <submittedName>
        <fullName evidence="2">Uncharacterized protein</fullName>
    </submittedName>
</protein>
<dbReference type="STRING" id="287986.DV20_04265"/>
<keyword evidence="1" id="KW-0812">Transmembrane</keyword>
<dbReference type="RefSeq" id="WP_043776554.1">
    <property type="nucleotide sequence ID" value="NZ_JMQI01000009.1"/>
</dbReference>
<dbReference type="AlphaFoldDB" id="A0A066U7E7"/>
<organism evidence="2 3">
    <name type="scientific">Amycolatopsis rifamycinica</name>
    <dbReference type="NCBI Taxonomy" id="287986"/>
    <lineage>
        <taxon>Bacteria</taxon>
        <taxon>Bacillati</taxon>
        <taxon>Actinomycetota</taxon>
        <taxon>Actinomycetes</taxon>
        <taxon>Pseudonocardiales</taxon>
        <taxon>Pseudonocardiaceae</taxon>
        <taxon>Amycolatopsis</taxon>
    </lineage>
</organism>
<gene>
    <name evidence="2" type="ORF">DV20_04265</name>
</gene>
<keyword evidence="3" id="KW-1185">Reference proteome</keyword>
<name>A0A066U7E7_9PSEU</name>
<comment type="caution">
    <text evidence="2">The sequence shown here is derived from an EMBL/GenBank/DDBJ whole genome shotgun (WGS) entry which is preliminary data.</text>
</comment>
<keyword evidence="1" id="KW-1133">Transmembrane helix</keyword>
<sequence length="79" mass="9473">MRIDAEKIKRRGYWRTLLWWPLLLVLVITFGVDLLVKIGLHRWTFAADHLIGAAVRGVLTWLFFAAVLRYLIRRERKRQ</sequence>
<feature type="transmembrane region" description="Helical" evidence="1">
    <location>
        <begin position="50"/>
        <end position="72"/>
    </location>
</feature>
<reference evidence="2 3" key="1">
    <citation type="submission" date="2014-05" db="EMBL/GenBank/DDBJ databases">
        <title>Draft genome sequence of Amycolatopsis rifamycinica DSM 46095.</title>
        <authorList>
            <person name="Lal R."/>
            <person name="Saxena A."/>
            <person name="Kumari R."/>
            <person name="Mukherjee U."/>
            <person name="Singh P."/>
            <person name="Sangwan N."/>
            <person name="Mahato N.K."/>
        </authorList>
    </citation>
    <scope>NUCLEOTIDE SEQUENCE [LARGE SCALE GENOMIC DNA]</scope>
    <source>
        <strain evidence="2 3">DSM 46095</strain>
    </source>
</reference>
<dbReference type="Proteomes" id="UP000027345">
    <property type="component" value="Unassembled WGS sequence"/>
</dbReference>
<evidence type="ECO:0000313" key="2">
    <source>
        <dbReference type="EMBL" id="KDN23391.1"/>
    </source>
</evidence>
<feature type="transmembrane region" description="Helical" evidence="1">
    <location>
        <begin position="12"/>
        <end position="30"/>
    </location>
</feature>
<dbReference type="EMBL" id="JMQI01000009">
    <property type="protein sequence ID" value="KDN23391.1"/>
    <property type="molecule type" value="Genomic_DNA"/>
</dbReference>
<keyword evidence="1" id="KW-0472">Membrane</keyword>
<accession>A0A066U7E7</accession>